<dbReference type="EMBL" id="JACJIB010000008">
    <property type="protein sequence ID" value="MBA8915237.1"/>
    <property type="molecule type" value="Genomic_DNA"/>
</dbReference>
<dbReference type="AntiFam" id="ANF00095">
    <property type="entry name" value="Shadow ORF (opposite ABC transporters)"/>
</dbReference>
<reference evidence="1 2" key="1">
    <citation type="submission" date="2020-08" db="EMBL/GenBank/DDBJ databases">
        <title>Genomic Encyclopedia of Type Strains, Phase IV (KMG-IV): sequencing the most valuable type-strain genomes for metagenomic binning, comparative biology and taxonomic classification.</title>
        <authorList>
            <person name="Goeker M."/>
        </authorList>
    </citation>
    <scope>NUCLEOTIDE SEQUENCE [LARGE SCALE GENOMIC DNA]</scope>
    <source>
        <strain evidence="1 2">DSM 11490</strain>
    </source>
</reference>
<protein>
    <submittedName>
        <fullName evidence="1">Uncharacterized protein</fullName>
    </submittedName>
</protein>
<name>A0AA40VCS0_9HYPH</name>
<evidence type="ECO:0000313" key="1">
    <source>
        <dbReference type="EMBL" id="MBA8915237.1"/>
    </source>
</evidence>
<accession>A0AA40VCS0</accession>
<dbReference type="AlphaFoldDB" id="A0AA40VCS0"/>
<organism evidence="1 2">
    <name type="scientific">Methylorubrum thiocyanatum</name>
    <dbReference type="NCBI Taxonomy" id="47958"/>
    <lineage>
        <taxon>Bacteria</taxon>
        <taxon>Pseudomonadati</taxon>
        <taxon>Pseudomonadota</taxon>
        <taxon>Alphaproteobacteria</taxon>
        <taxon>Hyphomicrobiales</taxon>
        <taxon>Methylobacteriaceae</taxon>
        <taxon>Methylorubrum</taxon>
    </lineage>
</organism>
<keyword evidence="2" id="KW-1185">Reference proteome</keyword>
<evidence type="ECO:0000313" key="2">
    <source>
        <dbReference type="Proteomes" id="UP000543554"/>
    </source>
</evidence>
<gene>
    <name evidence="1" type="ORF">HNR51_004337</name>
</gene>
<proteinExistence type="predicted"/>
<sequence length="88" mass="9545">MGHRPRIVARHMVLSRARPVEAAEQVEQGGFAGAGLADDGHELAGPDREIDAGERGHSLLAHLVVAVDTLEQQQWRLLAGLRGTLLHR</sequence>
<comment type="caution">
    <text evidence="1">The sequence shown here is derived from an EMBL/GenBank/DDBJ whole genome shotgun (WGS) entry which is preliminary data.</text>
</comment>
<dbReference type="Proteomes" id="UP000543554">
    <property type="component" value="Unassembled WGS sequence"/>
</dbReference>